<dbReference type="Gene3D" id="3.40.50.2300">
    <property type="match status" value="1"/>
</dbReference>
<proteinExistence type="predicted"/>
<feature type="modified residue" description="4-aspartylphosphate" evidence="2">
    <location>
        <position position="53"/>
    </location>
</feature>
<dbReference type="HOGENOM" id="CLU_000445_69_8_7"/>
<dbReference type="KEGG" id="daf:Desaf_0836"/>
<evidence type="ECO:0000313" key="5">
    <source>
        <dbReference type="Proteomes" id="UP000007844"/>
    </source>
</evidence>
<sequence length="151" mass="16886">MIERVLLVDDDPVFLSVYQGVLSQHFQVQTAEGPERALALVRDQGPFAVIISDMHMPGMDGLSFLERIRHISPRTVKIMLTGLPDLQTAMAAVNVTGVFGFFSKECDSSELVDKVRAAIAEYRKRTAHSAETIPASEILTKEEKEFFFKKD</sequence>
<dbReference type="SMART" id="SM00448">
    <property type="entry name" value="REC"/>
    <property type="match status" value="1"/>
</dbReference>
<dbReference type="eggNOG" id="COG3437">
    <property type="taxonomic scope" value="Bacteria"/>
</dbReference>
<organism evidence="4 5">
    <name type="scientific">Desulfocurvibacter africanus subsp. africanus str. Walvis Bay</name>
    <dbReference type="NCBI Taxonomy" id="690850"/>
    <lineage>
        <taxon>Bacteria</taxon>
        <taxon>Pseudomonadati</taxon>
        <taxon>Thermodesulfobacteriota</taxon>
        <taxon>Desulfovibrionia</taxon>
        <taxon>Desulfovibrionales</taxon>
        <taxon>Desulfovibrionaceae</taxon>
        <taxon>Desulfocurvibacter</taxon>
    </lineage>
</organism>
<evidence type="ECO:0000256" key="1">
    <source>
        <dbReference type="ARBA" id="ARBA00022553"/>
    </source>
</evidence>
<dbReference type="STRING" id="690850.Desaf_0836"/>
<dbReference type="Pfam" id="PF00072">
    <property type="entry name" value="Response_reg"/>
    <property type="match status" value="1"/>
</dbReference>
<dbReference type="AlphaFoldDB" id="F3YW84"/>
<dbReference type="PANTHER" id="PTHR44591:SF3">
    <property type="entry name" value="RESPONSE REGULATORY DOMAIN-CONTAINING PROTEIN"/>
    <property type="match status" value="1"/>
</dbReference>
<evidence type="ECO:0000256" key="2">
    <source>
        <dbReference type="PROSITE-ProRule" id="PRU00169"/>
    </source>
</evidence>
<name>F3YW84_DESAF</name>
<feature type="domain" description="Response regulatory" evidence="3">
    <location>
        <begin position="4"/>
        <end position="119"/>
    </location>
</feature>
<keyword evidence="5" id="KW-1185">Reference proteome</keyword>
<dbReference type="InterPro" id="IPR050595">
    <property type="entry name" value="Bact_response_regulator"/>
</dbReference>
<reference evidence="4 5" key="1">
    <citation type="journal article" date="2011" name="J. Bacteriol.">
        <title>Genome sequence of the mercury-methylating and pleomorphic Desulfovibrio africanus Strain Walvis Bay.</title>
        <authorList>
            <person name="Brown S.D."/>
            <person name="Wall J.D."/>
            <person name="Kucken A.M."/>
            <person name="Gilmour C.C."/>
            <person name="Podar M."/>
            <person name="Brandt C.C."/>
            <person name="Teshima H."/>
            <person name="Detter J.C."/>
            <person name="Han C.S."/>
            <person name="Land M.L."/>
            <person name="Lucas S."/>
            <person name="Han J."/>
            <person name="Pennacchio L."/>
            <person name="Nolan M."/>
            <person name="Pitluck S."/>
            <person name="Woyke T."/>
            <person name="Goodwin L."/>
            <person name="Palumbo A.V."/>
            <person name="Elias D.A."/>
        </authorList>
    </citation>
    <scope>NUCLEOTIDE SEQUENCE [LARGE SCALE GENOMIC DNA]</scope>
    <source>
        <strain evidence="4 5">Walvis Bay</strain>
    </source>
</reference>
<dbReference type="InterPro" id="IPR001789">
    <property type="entry name" value="Sig_transdc_resp-reg_receiver"/>
</dbReference>
<dbReference type="EMBL" id="CP003221">
    <property type="protein sequence ID" value="EGJ49187.1"/>
    <property type="molecule type" value="Genomic_DNA"/>
</dbReference>
<dbReference type="InterPro" id="IPR011006">
    <property type="entry name" value="CheY-like_superfamily"/>
</dbReference>
<gene>
    <name evidence="4" type="ORF">Desaf_0836</name>
</gene>
<accession>F3YW84</accession>
<dbReference type="PROSITE" id="PS50110">
    <property type="entry name" value="RESPONSE_REGULATORY"/>
    <property type="match status" value="1"/>
</dbReference>
<dbReference type="PANTHER" id="PTHR44591">
    <property type="entry name" value="STRESS RESPONSE REGULATOR PROTEIN 1"/>
    <property type="match status" value="1"/>
</dbReference>
<dbReference type="RefSeq" id="WP_014259012.1">
    <property type="nucleotide sequence ID" value="NC_016629.1"/>
</dbReference>
<dbReference type="Proteomes" id="UP000007844">
    <property type="component" value="Chromosome"/>
</dbReference>
<protein>
    <submittedName>
        <fullName evidence="4">Response regulator receiver protein</fullName>
    </submittedName>
</protein>
<dbReference type="GO" id="GO:0000160">
    <property type="term" value="P:phosphorelay signal transduction system"/>
    <property type="evidence" value="ECO:0007669"/>
    <property type="project" value="InterPro"/>
</dbReference>
<evidence type="ECO:0000313" key="4">
    <source>
        <dbReference type="EMBL" id="EGJ49187.1"/>
    </source>
</evidence>
<dbReference type="SUPFAM" id="SSF52172">
    <property type="entry name" value="CheY-like"/>
    <property type="match status" value="1"/>
</dbReference>
<evidence type="ECO:0000259" key="3">
    <source>
        <dbReference type="PROSITE" id="PS50110"/>
    </source>
</evidence>
<keyword evidence="1 2" id="KW-0597">Phosphoprotein</keyword>